<dbReference type="RefSeq" id="WP_338824784.1">
    <property type="nucleotide sequence ID" value="NZ_CP147708.1"/>
</dbReference>
<dbReference type="Proteomes" id="UP001432046">
    <property type="component" value="Chromosome"/>
</dbReference>
<keyword evidence="2" id="KW-1185">Reference proteome</keyword>
<organism evidence="1 2">
    <name type="scientific">Bradyrhizobium septentrionale</name>
    <dbReference type="NCBI Taxonomy" id="1404411"/>
    <lineage>
        <taxon>Bacteria</taxon>
        <taxon>Pseudomonadati</taxon>
        <taxon>Pseudomonadota</taxon>
        <taxon>Alphaproteobacteria</taxon>
        <taxon>Hyphomicrobiales</taxon>
        <taxon>Nitrobacteraceae</taxon>
        <taxon>Bradyrhizobium</taxon>
    </lineage>
</organism>
<name>A0ABZ2NNY6_9BRAD</name>
<reference evidence="1" key="1">
    <citation type="journal article" date="2021" name="Int. J. Syst. Evol. Microbiol.">
        <title>Bradyrhizobium septentrionale sp. nov. (sv. septentrionale) and Bradyrhizobium quebecense sp. nov. (sv. septentrionale) associated with legumes native to Canada possess rearranged symbiosis genes and numerous insertion sequences.</title>
        <authorList>
            <person name="Bromfield E.S.P."/>
            <person name="Cloutier S."/>
        </authorList>
    </citation>
    <scope>NUCLEOTIDE SEQUENCE</scope>
    <source>
        <strain evidence="1">5S5</strain>
    </source>
</reference>
<evidence type="ECO:0000313" key="1">
    <source>
        <dbReference type="EMBL" id="WXC76558.1"/>
    </source>
</evidence>
<accession>A0ABZ2NNY6</accession>
<gene>
    <name evidence="1" type="ORF">WDK88_24005</name>
</gene>
<reference evidence="1" key="2">
    <citation type="submission" date="2024-03" db="EMBL/GenBank/DDBJ databases">
        <authorList>
            <person name="Bromfield E.S.P."/>
            <person name="Cloutier S."/>
        </authorList>
    </citation>
    <scope>NUCLEOTIDE SEQUENCE</scope>
    <source>
        <strain evidence="1">5S5</strain>
    </source>
</reference>
<protein>
    <submittedName>
        <fullName evidence="1">Uncharacterized protein</fullName>
    </submittedName>
</protein>
<dbReference type="EMBL" id="CP147711">
    <property type="protein sequence ID" value="WXC76558.1"/>
    <property type="molecule type" value="Genomic_DNA"/>
</dbReference>
<evidence type="ECO:0000313" key="2">
    <source>
        <dbReference type="Proteomes" id="UP001432046"/>
    </source>
</evidence>
<sequence length="61" mass="6845">MKNQQEYFAVTASIFLASKDSGHEPCTRAMLKEKMPDYYKYVVGLFGADPEETSVTPVAPR</sequence>
<proteinExistence type="predicted"/>